<organism evidence="5">
    <name type="scientific">Mycena rosella</name>
    <name type="common">Pink bonnet</name>
    <name type="synonym">Agaricus rosellus</name>
    <dbReference type="NCBI Taxonomy" id="1033263"/>
    <lineage>
        <taxon>Eukaryota</taxon>
        <taxon>Fungi</taxon>
        <taxon>Dikarya</taxon>
        <taxon>Basidiomycota</taxon>
        <taxon>Agaricomycotina</taxon>
        <taxon>Agaricomycetes</taxon>
        <taxon>Agaricomycetidae</taxon>
        <taxon>Agaricales</taxon>
        <taxon>Marasmiineae</taxon>
        <taxon>Mycenaceae</taxon>
        <taxon>Mycena</taxon>
    </lineage>
</organism>
<dbReference type="SMR" id="A0A9X9ZA30"/>
<sequence length="402" mass="43919">SNAMALKKPGSLTIAGSGIASIGHITLETLALIKEADKIFYAVTDPATECYIQENSRGDHFDLTTFYDTNKKRYESYVQMSEVMLRDVRAGRNVLGIFYGHPGVFVAPSHRAIAIAREEGFQAKMLPGISAEDYMFADLGFDPSTYGCMTQEATELLVRNKKLDPSIHNIIWQVGSVGVDTMVFDNGKFHLLVERLEKDFGLDHKIQHYIGAILPQSVTVKDTFAIRDLRKEEVLKQFTTTSTFYVPPRTPAPIDPKAVQALGLPATVTKGAQDWTGFQSVSPAYGPDEMRAVAALDSFVPSQEKAVVHASRAMQSLMVDLALRPALLEQYKADPVAFANTRNGLTAQEKFALGLKKPGPIFVVMRQLPSAIASGQEPSQEEIARADDATALVLAALLVIVG</sequence>
<evidence type="ECO:0000256" key="1">
    <source>
        <dbReference type="ARBA" id="ARBA00011738"/>
    </source>
</evidence>
<proteinExistence type="evidence at protein level"/>
<evidence type="ECO:0000256" key="2">
    <source>
        <dbReference type="ARBA" id="ARBA00022481"/>
    </source>
</evidence>
<feature type="binding site" evidence="6">
    <location>
        <position position="101"/>
    </location>
    <ligand>
        <name>S-adenosyl-L-homocysteine</name>
        <dbReference type="ChEBI" id="CHEBI:57856"/>
    </ligand>
</feature>
<dbReference type="InterPro" id="IPR000878">
    <property type="entry name" value="4pyrrol_Mease"/>
</dbReference>
<feature type="binding site" evidence="6">
    <location>
        <position position="240"/>
    </location>
    <ligand>
        <name>S-adenosyl-L-homocysteine</name>
        <dbReference type="ChEBI" id="CHEBI:57856"/>
    </ligand>
</feature>
<dbReference type="AlphaFoldDB" id="A0A9X9ZA30"/>
<feature type="binding site" evidence="6">
    <location>
        <position position="242"/>
    </location>
    <ligand>
        <name>S-adenosyl-L-homocysteine</name>
        <dbReference type="ChEBI" id="CHEBI:57856"/>
    </ligand>
</feature>
<feature type="binding site" evidence="6">
    <location>
        <position position="131"/>
    </location>
    <ligand>
        <name>S-adenosyl-L-homocysteine</name>
        <dbReference type="ChEBI" id="CHEBI:57856"/>
    </ligand>
</feature>
<name>A0A9X9ZA30_MYCRO</name>
<dbReference type="InterPro" id="IPR014777">
    <property type="entry name" value="4pyrrole_Mease_sub1"/>
</dbReference>
<dbReference type="SUPFAM" id="SSF53790">
    <property type="entry name" value="Tetrapyrrole methylase"/>
    <property type="match status" value="1"/>
</dbReference>
<dbReference type="CDD" id="cd19916">
    <property type="entry name" value="OphMA_like"/>
    <property type="match status" value="1"/>
</dbReference>
<keyword evidence="2" id="KW-0488">Methylation</keyword>
<comment type="subunit">
    <text evidence="1">Homodimer.</text>
</comment>
<evidence type="ECO:0000313" key="5">
    <source>
        <dbReference type="PDB" id="7TWM"/>
    </source>
</evidence>
<reference evidence="6" key="1">
    <citation type="journal article" date="2022" name="ACS Catal.">
        <title>Bioconjugate Platform for Iterative Backbone &lt;i&gt;N&lt;/i&gt;-Methylation of Peptides.</title>
        <authorList>
            <person name="Zheng Y."/>
            <person name="Ongpipattanakul C."/>
            <person name="Nair S.K."/>
        </authorList>
    </citation>
    <scope>X-RAY CRYSTALLOGRAPHY (1.93 ANGSTROMS) IN COMPLEX WITH S-ADENOSYL-L-HOMOCYSTEINE</scope>
</reference>
<evidence type="ECO:0000256" key="3">
    <source>
        <dbReference type="ARBA" id="ARBA00035662"/>
    </source>
</evidence>
<feature type="binding site" evidence="6">
    <location>
        <position position="211"/>
    </location>
    <ligand>
        <name>S-adenosyl-L-homocysteine</name>
        <dbReference type="ChEBI" id="CHEBI:57856"/>
    </ligand>
</feature>
<dbReference type="Gene3D" id="3.40.1010.10">
    <property type="entry name" value="Cobalt-precorrin-4 Transmethylase, Domain 1"/>
    <property type="match status" value="1"/>
</dbReference>
<dbReference type="Pfam" id="PF00590">
    <property type="entry name" value="TP_methylase"/>
    <property type="match status" value="1"/>
</dbReference>
<protein>
    <submittedName>
        <fullName evidence="5">MroMCspL</fullName>
    </submittedName>
</protein>
<accession>A0A9X9ZA30</accession>
<dbReference type="InterPro" id="IPR035996">
    <property type="entry name" value="4pyrrol_Methylase_sf"/>
</dbReference>
<evidence type="ECO:0000259" key="4">
    <source>
        <dbReference type="Pfam" id="PF00590"/>
    </source>
</evidence>
<evidence type="ECO:0007829" key="6">
    <source>
        <dbReference type="PDB" id="7TWM"/>
    </source>
</evidence>
<feature type="binding site" evidence="6">
    <location>
        <position position="99"/>
    </location>
    <ligand>
        <name>S-adenosyl-L-homocysteine</name>
        <dbReference type="ChEBI" id="CHEBI:57856"/>
    </ligand>
</feature>
<dbReference type="GO" id="GO:0008168">
    <property type="term" value="F:methyltransferase activity"/>
    <property type="evidence" value="ECO:0007669"/>
    <property type="project" value="InterPro"/>
</dbReference>
<dbReference type="PDB" id="7TWM">
    <property type="method" value="X-ray"/>
    <property type="resolution" value="1.93 A"/>
    <property type="chains" value="A/B/C/D=1-402"/>
</dbReference>
<feature type="binding site" evidence="6">
    <location>
        <position position="243"/>
    </location>
    <ligand>
        <name>S-adenosyl-L-homocysteine</name>
        <dbReference type="ChEBI" id="CHEBI:57856"/>
    </ligand>
</feature>
<feature type="domain" description="Tetrapyrrole methylase" evidence="4">
    <location>
        <begin position="12"/>
        <end position="197"/>
    </location>
</feature>
<comment type="similarity">
    <text evidence="3">In the N-terminal section; belongs to the precorrin methyltransferase family.</text>
</comment>
<feature type="binding site" evidence="6">
    <location>
        <position position="173"/>
    </location>
    <ligand>
        <name>S-adenosyl-L-homocysteine</name>
        <dbReference type="ChEBI" id="CHEBI:57856"/>
    </ligand>
</feature>
<keyword evidence="6" id="KW-0002">3D-structure</keyword>